<evidence type="ECO:0008006" key="2">
    <source>
        <dbReference type="Google" id="ProtNLM"/>
    </source>
</evidence>
<gene>
    <name evidence="1" type="ORF">LCGC14_1186780</name>
</gene>
<accession>A0A0F9LKJ1</accession>
<name>A0A0F9LKJ1_9ZZZZ</name>
<protein>
    <recommendedName>
        <fullName evidence="2">4Fe-4S ferredoxin-type domain-containing protein</fullName>
    </recommendedName>
</protein>
<reference evidence="1" key="1">
    <citation type="journal article" date="2015" name="Nature">
        <title>Complex archaea that bridge the gap between prokaryotes and eukaryotes.</title>
        <authorList>
            <person name="Spang A."/>
            <person name="Saw J.H."/>
            <person name="Jorgensen S.L."/>
            <person name="Zaremba-Niedzwiedzka K."/>
            <person name="Martijn J."/>
            <person name="Lind A.E."/>
            <person name="van Eijk R."/>
            <person name="Schleper C."/>
            <person name="Guy L."/>
            <person name="Ettema T.J."/>
        </authorList>
    </citation>
    <scope>NUCLEOTIDE SEQUENCE</scope>
</reference>
<dbReference type="AlphaFoldDB" id="A0A0F9LKJ1"/>
<evidence type="ECO:0000313" key="1">
    <source>
        <dbReference type="EMBL" id="KKM95574.1"/>
    </source>
</evidence>
<sequence>MCYNCSGTCEIKSILNEENPSFLSKNISNNPGMKKYFTDAEKCFKFWIENSSPCGTCIATC</sequence>
<comment type="caution">
    <text evidence="1">The sequence shown here is derived from an EMBL/GenBank/DDBJ whole genome shotgun (WGS) entry which is preliminary data.</text>
</comment>
<dbReference type="EMBL" id="LAZR01005991">
    <property type="protein sequence ID" value="KKM95574.1"/>
    <property type="molecule type" value="Genomic_DNA"/>
</dbReference>
<proteinExistence type="predicted"/>
<organism evidence="1">
    <name type="scientific">marine sediment metagenome</name>
    <dbReference type="NCBI Taxonomy" id="412755"/>
    <lineage>
        <taxon>unclassified sequences</taxon>
        <taxon>metagenomes</taxon>
        <taxon>ecological metagenomes</taxon>
    </lineage>
</organism>